<feature type="compositionally biased region" description="Low complexity" evidence="1">
    <location>
        <begin position="187"/>
        <end position="206"/>
    </location>
</feature>
<dbReference type="RefSeq" id="XP_016445026.1">
    <property type="nucleotide sequence ID" value="XM_016589540.1"/>
</dbReference>
<evidence type="ECO:0000256" key="1">
    <source>
        <dbReference type="SAM" id="MobiDB-lite"/>
    </source>
</evidence>
<feature type="compositionally biased region" description="Basic and acidic residues" evidence="1">
    <location>
        <begin position="617"/>
        <end position="630"/>
    </location>
</feature>
<sequence length="653" mass="71268">MNKKGDSGSPCLRPFWGEKNPTGPPLKCHQTSLLFVPFLICTFVINVGSKDFRFTWSREPGDLCDIYEERRSGEDGNGLLVESGGAWRKLNVQRVLDESFKNHVKMRSEEAEKKLKSRKAIVLDHGNPSMKSQVKAMAAAEANPWRMGFKQKKEPPFKKRKAEPPPGGAYGSAYKSGSSATTHSKGKPSASPLSSPPELSGAPASPFDNANLLKGQIAVDDVIPAQTMAKATSSDKEIPSKVTTSSSHDKVGHKRHAGATSTDLRSMLISLLMENQSKGMSLKALEKAVGDTFPNSAKQIEPIIKKIAIYQAPGRYFLKPGVDIESFPKPAPESGRDKADLHSARLVKLKSRSPEDHCQPLSAPDKFDKLPAPEPVLPLKTDSSELEEGAVSDSKPQEASDAMEKIDILHHSPDRSVGLANSSSSSSSDSESESSDSGSDSGSQSRSRSPSKSVASGSSSDSDSDASSNSKEASDEDVDIMSDDDKETNHKPRASEQVQCGTLDFEPGQFKVGERDDLNVTDIVEIEKDLPHGDQVAEMAVIPGSGPMRDDEKPVEEIRPLSSDRHEDKQSQVQMGELHHEAHIVSYQKHHSEIESVDKDSFKHEPSGGRKSKSKRVRDEKRLVDKVDKNKRVKTQNVIQHQSSGHRNSNFVE</sequence>
<dbReference type="OMA" id="DIMPIMA"/>
<feature type="compositionally biased region" description="Basic and acidic residues" evidence="1">
    <location>
        <begin position="395"/>
        <end position="414"/>
    </location>
</feature>
<evidence type="ECO:0000313" key="2">
    <source>
        <dbReference type="RefSeq" id="XP_016445026.1"/>
    </source>
</evidence>
<feature type="non-terminal residue" evidence="2">
    <location>
        <position position="653"/>
    </location>
</feature>
<proteinExistence type="predicted"/>
<feature type="compositionally biased region" description="Acidic residues" evidence="1">
    <location>
        <begin position="474"/>
        <end position="486"/>
    </location>
</feature>
<dbReference type="AlphaFoldDB" id="A0A1S3XYK4"/>
<feature type="compositionally biased region" description="Low complexity" evidence="1">
    <location>
        <begin position="171"/>
        <end position="180"/>
    </location>
</feature>
<feature type="compositionally biased region" description="Low complexity" evidence="1">
    <location>
        <begin position="416"/>
        <end position="471"/>
    </location>
</feature>
<dbReference type="PaxDb" id="4097-A0A1S3XYK4"/>
<dbReference type="PANTHER" id="PTHR38372">
    <property type="entry name" value="DENTIN SIALOPHOSPHOPROTEIN-LIKE PROTEIN"/>
    <property type="match status" value="1"/>
</dbReference>
<organism evidence="2">
    <name type="scientific">Nicotiana tabacum</name>
    <name type="common">Common tobacco</name>
    <dbReference type="NCBI Taxonomy" id="4097"/>
    <lineage>
        <taxon>Eukaryota</taxon>
        <taxon>Viridiplantae</taxon>
        <taxon>Streptophyta</taxon>
        <taxon>Embryophyta</taxon>
        <taxon>Tracheophyta</taxon>
        <taxon>Spermatophyta</taxon>
        <taxon>Magnoliopsida</taxon>
        <taxon>eudicotyledons</taxon>
        <taxon>Gunneridae</taxon>
        <taxon>Pentapetalae</taxon>
        <taxon>asterids</taxon>
        <taxon>lamiids</taxon>
        <taxon>Solanales</taxon>
        <taxon>Solanaceae</taxon>
        <taxon>Nicotianoideae</taxon>
        <taxon>Nicotianeae</taxon>
        <taxon>Nicotiana</taxon>
    </lineage>
</organism>
<reference evidence="2" key="1">
    <citation type="submission" date="2025-08" db="UniProtKB">
        <authorList>
            <consortium name="RefSeq"/>
        </authorList>
    </citation>
    <scope>IDENTIFICATION</scope>
</reference>
<dbReference type="KEGG" id="nta:107770251"/>
<gene>
    <name evidence="2" type="primary">LOC107770251</name>
</gene>
<feature type="compositionally biased region" description="Basic and acidic residues" evidence="1">
    <location>
        <begin position="548"/>
        <end position="570"/>
    </location>
</feature>
<dbReference type="STRING" id="4097.A0A1S3XYK4"/>
<feature type="region of interest" description="Disordered" evidence="1">
    <location>
        <begin position="542"/>
        <end position="653"/>
    </location>
</feature>
<accession>A0A1S3XYK4</accession>
<dbReference type="PANTHER" id="PTHR38372:SF2">
    <property type="entry name" value="DENTIN SIALOPHOSPHOPROTEIN-LIKE PROTEIN"/>
    <property type="match status" value="1"/>
</dbReference>
<feature type="region of interest" description="Disordered" evidence="1">
    <location>
        <begin position="349"/>
        <end position="500"/>
    </location>
</feature>
<feature type="compositionally biased region" description="Polar residues" evidence="1">
    <location>
        <begin position="635"/>
        <end position="653"/>
    </location>
</feature>
<feature type="region of interest" description="Disordered" evidence="1">
    <location>
        <begin position="134"/>
        <end position="207"/>
    </location>
</feature>
<feature type="region of interest" description="Disordered" evidence="1">
    <location>
        <begin position="228"/>
        <end position="259"/>
    </location>
</feature>
<name>A0A1S3XYK4_TOBAC</name>
<feature type="compositionally biased region" description="Basic and acidic residues" evidence="1">
    <location>
        <begin position="590"/>
        <end position="608"/>
    </location>
</feature>
<dbReference type="OrthoDB" id="4869960at2759"/>
<protein>
    <submittedName>
        <fullName evidence="2">Nucleolin 2</fullName>
    </submittedName>
</protein>